<protein>
    <submittedName>
        <fullName evidence="1">Uncharacterized protein</fullName>
    </submittedName>
</protein>
<dbReference type="KEGG" id="mhe:MHC_04655"/>
<dbReference type="STRING" id="1111676.MHC_04655"/>
<sequence>MSYLVKGLIGAAGCSGICGGGYLLSQSLKGNEDNRATAKTLITSSGRTLLDASSNQWVDRWSEYVKEISNPLGIVGYDEKSKTVNQAPEEFKNACLSKVNEKVSGEEDRLFQALAKHCVQMTTISDLIDSVGKVSLDSTPSKDGAEWTAAWGNYVKYSEDNKWGLDKWEEEKGKNTVPESFKTKCKAKKDGKAFGVKDVEFKNYVDWCTKDKPATSAAA</sequence>
<name>H6N815_MYCHN</name>
<keyword evidence="2" id="KW-1185">Reference proteome</keyword>
<dbReference type="HOGENOM" id="CLU_098620_0_0_14"/>
<dbReference type="EMBL" id="CP003199">
    <property type="protein sequence ID" value="AEW45787.1"/>
    <property type="molecule type" value="Genomic_DNA"/>
</dbReference>
<evidence type="ECO:0000313" key="1">
    <source>
        <dbReference type="EMBL" id="AEW45787.1"/>
    </source>
</evidence>
<dbReference type="Proteomes" id="UP000009135">
    <property type="component" value="Chromosome"/>
</dbReference>
<dbReference type="AlphaFoldDB" id="H6N815"/>
<accession>H6N815</accession>
<evidence type="ECO:0000313" key="2">
    <source>
        <dbReference type="Proteomes" id="UP000009135"/>
    </source>
</evidence>
<organism evidence="1 2">
    <name type="scientific">Mycoplasma haemocanis (strain Illinois)</name>
    <dbReference type="NCBI Taxonomy" id="1111676"/>
    <lineage>
        <taxon>Bacteria</taxon>
        <taxon>Bacillati</taxon>
        <taxon>Mycoplasmatota</taxon>
        <taxon>Mollicutes</taxon>
        <taxon>Mycoplasmataceae</taxon>
        <taxon>Mycoplasma</taxon>
    </lineage>
</organism>
<gene>
    <name evidence="1" type="ordered locus">MHC_04655</name>
</gene>
<proteinExistence type="predicted"/>
<reference evidence="1 2" key="1">
    <citation type="journal article" date="2012" name="J. Bacteriol.">
        <title>Complete genome sequence of Mycoplasma haemocanis strain Illinois.</title>
        <authorList>
            <person name="do Nascimento N.C."/>
            <person name="Guimaraes A.M."/>
            <person name="Santos A.P."/>
            <person name="Sanmiguel P.J."/>
            <person name="Messick J.B."/>
        </authorList>
    </citation>
    <scope>NUCLEOTIDE SEQUENCE [LARGE SCALE GENOMIC DNA]</scope>
    <source>
        <strain evidence="1 2">Illinois</strain>
    </source>
</reference>